<dbReference type="Pfam" id="PF11843">
    <property type="entry name" value="DUF3363"/>
    <property type="match status" value="1"/>
</dbReference>
<dbReference type="AlphaFoldDB" id="A0A0R3MUC4"/>
<evidence type="ECO:0000313" key="1">
    <source>
        <dbReference type="EMBL" id="KRR23292.1"/>
    </source>
</evidence>
<gene>
    <name evidence="1" type="ORF">CQ14_40600</name>
</gene>
<dbReference type="Proteomes" id="UP000051660">
    <property type="component" value="Unassembled WGS sequence"/>
</dbReference>
<dbReference type="OrthoDB" id="8247084at2"/>
<dbReference type="EMBL" id="LLYB01000069">
    <property type="protein sequence ID" value="KRR23292.1"/>
    <property type="molecule type" value="Genomic_DNA"/>
</dbReference>
<dbReference type="InterPro" id="IPR021795">
    <property type="entry name" value="DUF3363"/>
</dbReference>
<comment type="caution">
    <text evidence="1">The sequence shown here is derived from an EMBL/GenBank/DDBJ whole genome shotgun (WGS) entry which is preliminary data.</text>
</comment>
<sequence>MCWQTWGLPTVKVTRSSFGRNLIESLHRELDTIGRGLAEEMGLEHYPLMQVSRLRGSIADRLSLASLRFGMIDHWSRFQIVPWSSSLQRELSNQVSGIAGQSASTRPCGQLP</sequence>
<protein>
    <submittedName>
        <fullName evidence="1">Uncharacterized protein</fullName>
    </submittedName>
</protein>
<proteinExistence type="predicted"/>
<reference evidence="1 2" key="1">
    <citation type="submission" date="2014-03" db="EMBL/GenBank/DDBJ databases">
        <title>Bradyrhizobium valentinum sp. nov., isolated from effective nodules of Lupinus mariae-josephae, a lupine endemic of basic-lime soils in Eastern Spain.</title>
        <authorList>
            <person name="Duran D."/>
            <person name="Rey L."/>
            <person name="Navarro A."/>
            <person name="Busquets A."/>
            <person name="Imperial J."/>
            <person name="Ruiz-Argueso T."/>
        </authorList>
    </citation>
    <scope>NUCLEOTIDE SEQUENCE [LARGE SCALE GENOMIC DNA]</scope>
    <source>
        <strain evidence="1 2">CCBAU 23086</strain>
    </source>
</reference>
<evidence type="ECO:0000313" key="2">
    <source>
        <dbReference type="Proteomes" id="UP000051660"/>
    </source>
</evidence>
<name>A0A0R3MUC4_9BRAD</name>
<accession>A0A0R3MUC4</accession>
<organism evidence="1 2">
    <name type="scientific">Bradyrhizobium lablabi</name>
    <dbReference type="NCBI Taxonomy" id="722472"/>
    <lineage>
        <taxon>Bacteria</taxon>
        <taxon>Pseudomonadati</taxon>
        <taxon>Pseudomonadota</taxon>
        <taxon>Alphaproteobacteria</taxon>
        <taxon>Hyphomicrobiales</taxon>
        <taxon>Nitrobacteraceae</taxon>
        <taxon>Bradyrhizobium</taxon>
    </lineage>
</organism>